<organism evidence="2 3">
    <name type="scientific">Portunus trituberculatus</name>
    <name type="common">Swimming crab</name>
    <name type="synonym">Neptunus trituberculatus</name>
    <dbReference type="NCBI Taxonomy" id="210409"/>
    <lineage>
        <taxon>Eukaryota</taxon>
        <taxon>Metazoa</taxon>
        <taxon>Ecdysozoa</taxon>
        <taxon>Arthropoda</taxon>
        <taxon>Crustacea</taxon>
        <taxon>Multicrustacea</taxon>
        <taxon>Malacostraca</taxon>
        <taxon>Eumalacostraca</taxon>
        <taxon>Eucarida</taxon>
        <taxon>Decapoda</taxon>
        <taxon>Pleocyemata</taxon>
        <taxon>Brachyura</taxon>
        <taxon>Eubrachyura</taxon>
        <taxon>Portunoidea</taxon>
        <taxon>Portunidae</taxon>
        <taxon>Portuninae</taxon>
        <taxon>Portunus</taxon>
    </lineage>
</organism>
<proteinExistence type="predicted"/>
<comment type="caution">
    <text evidence="2">The sequence shown here is derived from an EMBL/GenBank/DDBJ whole genome shotgun (WGS) entry which is preliminary data.</text>
</comment>
<accession>A0A5B7IJS4</accession>
<gene>
    <name evidence="2" type="ORF">E2C01_075312</name>
</gene>
<sequence>MSINPLCCYYLFVLCVLKIFNCPHFFLQLKQLSSFIISSLTHVMAGERCCFIATGTVEFSRFPYLTLSSSDAPWPGLGSSACLAKHLSLSLSPPPQLTSSTQTCYGLVMSLSAGVAQAGGGGARPGSDAGRPGHHRSKGNYQRDPGGIHADPG</sequence>
<reference evidence="2 3" key="1">
    <citation type="submission" date="2019-05" db="EMBL/GenBank/DDBJ databases">
        <title>Another draft genome of Portunus trituberculatus and its Hox gene families provides insights of decapod evolution.</title>
        <authorList>
            <person name="Jeong J.-H."/>
            <person name="Song I."/>
            <person name="Kim S."/>
            <person name="Choi T."/>
            <person name="Kim D."/>
            <person name="Ryu S."/>
            <person name="Kim W."/>
        </authorList>
    </citation>
    <scope>NUCLEOTIDE SEQUENCE [LARGE SCALE GENOMIC DNA]</scope>
    <source>
        <tissue evidence="2">Muscle</tissue>
    </source>
</reference>
<dbReference type="AlphaFoldDB" id="A0A5B7IJS4"/>
<evidence type="ECO:0000256" key="1">
    <source>
        <dbReference type="SAM" id="MobiDB-lite"/>
    </source>
</evidence>
<feature type="region of interest" description="Disordered" evidence="1">
    <location>
        <begin position="118"/>
        <end position="153"/>
    </location>
</feature>
<dbReference type="EMBL" id="VSRR010054834">
    <property type="protein sequence ID" value="MPC80724.1"/>
    <property type="molecule type" value="Genomic_DNA"/>
</dbReference>
<evidence type="ECO:0000313" key="2">
    <source>
        <dbReference type="EMBL" id="MPC80724.1"/>
    </source>
</evidence>
<name>A0A5B7IJS4_PORTR</name>
<dbReference type="Proteomes" id="UP000324222">
    <property type="component" value="Unassembled WGS sequence"/>
</dbReference>
<keyword evidence="3" id="KW-1185">Reference proteome</keyword>
<evidence type="ECO:0000313" key="3">
    <source>
        <dbReference type="Proteomes" id="UP000324222"/>
    </source>
</evidence>
<protein>
    <submittedName>
        <fullName evidence="2">Uncharacterized protein</fullName>
    </submittedName>
</protein>